<dbReference type="AlphaFoldDB" id="A0A0C1C3A3"/>
<reference evidence="2 3" key="1">
    <citation type="submission" date="2014-11" db="EMBL/GenBank/DDBJ databases">
        <title>Genomics derived discovery of secondary metabolites biosynthetic gene clusters in Aspergillus ustus.</title>
        <authorList>
            <person name="Pi B."/>
            <person name="Dai F."/>
            <person name="Song X."/>
            <person name="Zhu C."/>
            <person name="Li H."/>
            <person name="Yu D."/>
        </authorList>
    </citation>
    <scope>NUCLEOTIDE SEQUENCE [LARGE SCALE GENOMIC DNA]</scope>
    <source>
        <strain evidence="2 3">3.3904</strain>
    </source>
</reference>
<evidence type="ECO:0000313" key="3">
    <source>
        <dbReference type="Proteomes" id="UP000053475"/>
    </source>
</evidence>
<dbReference type="Proteomes" id="UP000053475">
    <property type="component" value="Unassembled WGS sequence"/>
</dbReference>
<evidence type="ECO:0008006" key="4">
    <source>
        <dbReference type="Google" id="ProtNLM"/>
    </source>
</evidence>
<dbReference type="EMBL" id="JOMC01000132">
    <property type="protein sequence ID" value="KIA75515.1"/>
    <property type="molecule type" value="Genomic_DNA"/>
</dbReference>
<keyword evidence="3" id="KW-1185">Reference proteome</keyword>
<feature type="chain" id="PRO_5002129029" description="IgE-binding protein" evidence="1">
    <location>
        <begin position="21"/>
        <end position="156"/>
    </location>
</feature>
<evidence type="ECO:0000256" key="1">
    <source>
        <dbReference type="SAM" id="SignalP"/>
    </source>
</evidence>
<accession>A0A0C1C3A3</accession>
<comment type="caution">
    <text evidence="2">The sequence shown here is derived from an EMBL/GenBank/DDBJ whole genome shotgun (WGS) entry which is preliminary data.</text>
</comment>
<feature type="signal peptide" evidence="1">
    <location>
        <begin position="1"/>
        <end position="20"/>
    </location>
</feature>
<keyword evidence="1" id="KW-0732">Signal</keyword>
<proteinExistence type="predicted"/>
<name>A0A0C1C3A3_ASPUT</name>
<organism evidence="2 3">
    <name type="scientific">Aspergillus ustus</name>
    <dbReference type="NCBI Taxonomy" id="40382"/>
    <lineage>
        <taxon>Eukaryota</taxon>
        <taxon>Fungi</taxon>
        <taxon>Dikarya</taxon>
        <taxon>Ascomycota</taxon>
        <taxon>Pezizomycotina</taxon>
        <taxon>Eurotiomycetes</taxon>
        <taxon>Eurotiomycetidae</taxon>
        <taxon>Eurotiales</taxon>
        <taxon>Aspergillaceae</taxon>
        <taxon>Aspergillus</taxon>
        <taxon>Aspergillus subgen. Nidulantes</taxon>
    </lineage>
</organism>
<evidence type="ECO:0000313" key="2">
    <source>
        <dbReference type="EMBL" id="KIA75515.1"/>
    </source>
</evidence>
<protein>
    <recommendedName>
        <fullName evidence="4">IgE-binding protein</fullName>
    </recommendedName>
</protein>
<gene>
    <name evidence="2" type="ORF">HK57_00014</name>
</gene>
<sequence length="156" mass="16484">MHISLLSSALALTLAAPSLAQVGGWITPDAGQTGTITDPSRVYCIIADGRLEASRDCTVFTSNGEGGFSSANGWLYLNEESAELGFASEEPSFLWQGRPAAIGGSTELLSYFTATDEEPVYGPTWNHVPGTNHVGIWTGDVSSEAPVWLSFVPESS</sequence>